<evidence type="ECO:0008006" key="2">
    <source>
        <dbReference type="Google" id="ProtNLM"/>
    </source>
</evidence>
<proteinExistence type="predicted"/>
<dbReference type="InterPro" id="IPR029044">
    <property type="entry name" value="Nucleotide-diphossugar_trans"/>
</dbReference>
<protein>
    <recommendedName>
        <fullName evidence="2">Acylneuraminate cytidylyltransferase</fullName>
    </recommendedName>
</protein>
<accession>A0A382X6B0</accession>
<reference evidence="1" key="1">
    <citation type="submission" date="2018-05" db="EMBL/GenBank/DDBJ databases">
        <authorList>
            <person name="Lanie J.A."/>
            <person name="Ng W.-L."/>
            <person name="Kazmierczak K.M."/>
            <person name="Andrzejewski T.M."/>
            <person name="Davidsen T.M."/>
            <person name="Wayne K.J."/>
            <person name="Tettelin H."/>
            <person name="Glass J.I."/>
            <person name="Rusch D."/>
            <person name="Podicherti R."/>
            <person name="Tsui H.-C.T."/>
            <person name="Winkler M.E."/>
        </authorList>
    </citation>
    <scope>NUCLEOTIDE SEQUENCE</scope>
</reference>
<dbReference type="Pfam" id="PF02348">
    <property type="entry name" value="CTP_transf_3"/>
    <property type="match status" value="1"/>
</dbReference>
<gene>
    <name evidence="1" type="ORF">METZ01_LOCUS419601</name>
</gene>
<name>A0A382X6B0_9ZZZZ</name>
<feature type="non-terminal residue" evidence="1">
    <location>
        <position position="48"/>
    </location>
</feature>
<dbReference type="AlphaFoldDB" id="A0A382X6B0"/>
<dbReference type="SUPFAM" id="SSF53448">
    <property type="entry name" value="Nucleotide-diphospho-sugar transferases"/>
    <property type="match status" value="1"/>
</dbReference>
<organism evidence="1">
    <name type="scientific">marine metagenome</name>
    <dbReference type="NCBI Taxonomy" id="408172"/>
    <lineage>
        <taxon>unclassified sequences</taxon>
        <taxon>metagenomes</taxon>
        <taxon>ecological metagenomes</taxon>
    </lineage>
</organism>
<dbReference type="InterPro" id="IPR003329">
    <property type="entry name" value="Cytidylyl_trans"/>
</dbReference>
<dbReference type="Gene3D" id="3.90.550.10">
    <property type="entry name" value="Spore Coat Polysaccharide Biosynthesis Protein SpsA, Chain A"/>
    <property type="match status" value="1"/>
</dbReference>
<evidence type="ECO:0000313" key="1">
    <source>
        <dbReference type="EMBL" id="SVD66747.1"/>
    </source>
</evidence>
<dbReference type="EMBL" id="UINC01165387">
    <property type="protein sequence ID" value="SVD66747.1"/>
    <property type="molecule type" value="Genomic_DNA"/>
</dbReference>
<sequence length="48" mass="5280">MGKNIVAIVQARMGASRLPGKVMLSLHGMPIVKWVFQRTQKTKSINGT</sequence>